<dbReference type="RefSeq" id="WP_045502424.1">
    <property type="nucleotide sequence ID" value="NZ_JYGL01000001.1"/>
</dbReference>
<dbReference type="Proteomes" id="UP000033658">
    <property type="component" value="Unassembled WGS sequence"/>
</dbReference>
<accession>A0AAW3H5Y6</accession>
<sequence>MKRHGITFLALTTILCGLFFLTACKKGPLSLDQQFDVYSKAKPVSISDGETYYLWVKDSQDKTVDSLKYMIPKEWELDLEQSLKPNEDVAYTAQEDGRYFLVQIYTLRIQGNQKLSEKALKQKMMDDGHRFSKEGKVTIGDKEWLTGYERSEQANKASAISFYRLEKDSSGNPIILVGNFLYPTYPGKGEDDVDALVERGIGHLKTILKQLSSQDQFS</sequence>
<reference evidence="1 2" key="1">
    <citation type="submission" date="2015-02" db="EMBL/GenBank/DDBJ databases">
        <title>Evolution of amylase-binding proteins of oral streptococcal species.</title>
        <authorList>
            <person name="Haase E.M."/>
        </authorList>
    </citation>
    <scope>NUCLEOTIDE SEQUENCE [LARGE SCALE GENOMIC DNA]</scope>
    <source>
        <strain evidence="1 2">G9B</strain>
    </source>
</reference>
<name>A0AAW3H5Y6_STRGN</name>
<dbReference type="PROSITE" id="PS51257">
    <property type="entry name" value="PROKAR_LIPOPROTEIN"/>
    <property type="match status" value="1"/>
</dbReference>
<organism evidence="1 2">
    <name type="scientific">Streptococcus gordonii</name>
    <dbReference type="NCBI Taxonomy" id="1302"/>
    <lineage>
        <taxon>Bacteria</taxon>
        <taxon>Bacillati</taxon>
        <taxon>Bacillota</taxon>
        <taxon>Bacilli</taxon>
        <taxon>Lactobacillales</taxon>
        <taxon>Streptococcaceae</taxon>
        <taxon>Streptococcus</taxon>
    </lineage>
</organism>
<gene>
    <name evidence="1" type="ORF">TZ86_00277</name>
</gene>
<dbReference type="EMBL" id="JYGL01000001">
    <property type="protein sequence ID" value="KJQ58437.1"/>
    <property type="molecule type" value="Genomic_DNA"/>
</dbReference>
<protein>
    <submittedName>
        <fullName evidence="1">Lipoprotein</fullName>
    </submittedName>
</protein>
<evidence type="ECO:0000313" key="2">
    <source>
        <dbReference type="Proteomes" id="UP000033658"/>
    </source>
</evidence>
<comment type="caution">
    <text evidence="1">The sequence shown here is derived from an EMBL/GenBank/DDBJ whole genome shotgun (WGS) entry which is preliminary data.</text>
</comment>
<keyword evidence="1" id="KW-0449">Lipoprotein</keyword>
<evidence type="ECO:0000313" key="1">
    <source>
        <dbReference type="EMBL" id="KJQ58437.1"/>
    </source>
</evidence>
<proteinExistence type="predicted"/>
<dbReference type="AlphaFoldDB" id="A0AAW3H5Y6"/>